<protein>
    <submittedName>
        <fullName evidence="3">Uncharacterized protein</fullName>
    </submittedName>
</protein>
<keyword evidence="4" id="KW-1185">Reference proteome</keyword>
<dbReference type="Pfam" id="PF00657">
    <property type="entry name" value="Lipase_GDSL"/>
    <property type="match status" value="1"/>
</dbReference>
<dbReference type="PANTHER" id="PTHR22835:SF670">
    <property type="entry name" value="GDSL-LIKE LIPASE_ACYLHYDROLASE"/>
    <property type="match status" value="1"/>
</dbReference>
<dbReference type="InterPro" id="IPR001087">
    <property type="entry name" value="GDSL"/>
</dbReference>
<gene>
    <name evidence="3" type="ORF">KIW84_015323</name>
</gene>
<proteinExistence type="inferred from homology"/>
<dbReference type="SUPFAM" id="SSF52266">
    <property type="entry name" value="SGNH hydrolase"/>
    <property type="match status" value="1"/>
</dbReference>
<dbReference type="Gene3D" id="3.40.50.1110">
    <property type="entry name" value="SGNH hydrolase"/>
    <property type="match status" value="1"/>
</dbReference>
<accession>A0A9D5H078</accession>
<comment type="caution">
    <text evidence="3">The sequence shown here is derived from an EMBL/GenBank/DDBJ whole genome shotgun (WGS) entry which is preliminary data.</text>
</comment>
<dbReference type="Gramene" id="Psat01G0532300-T2">
    <property type="protein sequence ID" value="KAI5447825.1"/>
    <property type="gene ID" value="KIW84_015323"/>
</dbReference>
<dbReference type="AlphaFoldDB" id="A0A9D5H078"/>
<sequence>MVPGNFPIGCNVCFLTKYETTNKNQYDSFGCLKRLNEFAEFYNQNLQNEIQRLRGVYPHANIIYADYYNALLPLYNYPSKFGFLGLQTCCGMGGSYNYNVSEPCGKPGVISCDDPSRYIGWDGVHLTEAAYRLIAHGIINGPYSLPQFSNFCSMNLAMDI</sequence>
<evidence type="ECO:0000256" key="1">
    <source>
        <dbReference type="ARBA" id="ARBA00008668"/>
    </source>
</evidence>
<evidence type="ECO:0000313" key="3">
    <source>
        <dbReference type="EMBL" id="KAI5447825.1"/>
    </source>
</evidence>
<dbReference type="Proteomes" id="UP001058974">
    <property type="component" value="Chromosome 1"/>
</dbReference>
<name>A0A9D5H078_PEA</name>
<reference evidence="3 4" key="1">
    <citation type="journal article" date="2022" name="Nat. Genet.">
        <title>Improved pea reference genome and pan-genome highlight genomic features and evolutionary characteristics.</title>
        <authorList>
            <person name="Yang T."/>
            <person name="Liu R."/>
            <person name="Luo Y."/>
            <person name="Hu S."/>
            <person name="Wang D."/>
            <person name="Wang C."/>
            <person name="Pandey M.K."/>
            <person name="Ge S."/>
            <person name="Xu Q."/>
            <person name="Li N."/>
            <person name="Li G."/>
            <person name="Huang Y."/>
            <person name="Saxena R.K."/>
            <person name="Ji Y."/>
            <person name="Li M."/>
            <person name="Yan X."/>
            <person name="He Y."/>
            <person name="Liu Y."/>
            <person name="Wang X."/>
            <person name="Xiang C."/>
            <person name="Varshney R.K."/>
            <person name="Ding H."/>
            <person name="Gao S."/>
            <person name="Zong X."/>
        </authorList>
    </citation>
    <scope>NUCLEOTIDE SEQUENCE [LARGE SCALE GENOMIC DNA]</scope>
    <source>
        <strain evidence="3 4">cv. Zhongwan 6</strain>
    </source>
</reference>
<keyword evidence="2" id="KW-0325">Glycoprotein</keyword>
<dbReference type="EMBL" id="JAMSHJ010000001">
    <property type="protein sequence ID" value="KAI5447825.1"/>
    <property type="molecule type" value="Genomic_DNA"/>
</dbReference>
<dbReference type="GO" id="GO:0016788">
    <property type="term" value="F:hydrolase activity, acting on ester bonds"/>
    <property type="evidence" value="ECO:0007669"/>
    <property type="project" value="InterPro"/>
</dbReference>
<organism evidence="3 4">
    <name type="scientific">Pisum sativum</name>
    <name type="common">Garden pea</name>
    <name type="synonym">Lathyrus oleraceus</name>
    <dbReference type="NCBI Taxonomy" id="3888"/>
    <lineage>
        <taxon>Eukaryota</taxon>
        <taxon>Viridiplantae</taxon>
        <taxon>Streptophyta</taxon>
        <taxon>Embryophyta</taxon>
        <taxon>Tracheophyta</taxon>
        <taxon>Spermatophyta</taxon>
        <taxon>Magnoliopsida</taxon>
        <taxon>eudicotyledons</taxon>
        <taxon>Gunneridae</taxon>
        <taxon>Pentapetalae</taxon>
        <taxon>rosids</taxon>
        <taxon>fabids</taxon>
        <taxon>Fabales</taxon>
        <taxon>Fabaceae</taxon>
        <taxon>Papilionoideae</taxon>
        <taxon>50 kb inversion clade</taxon>
        <taxon>NPAAA clade</taxon>
        <taxon>Hologalegina</taxon>
        <taxon>IRL clade</taxon>
        <taxon>Fabeae</taxon>
        <taxon>Lathyrus</taxon>
    </lineage>
</organism>
<comment type="similarity">
    <text evidence="1">Belongs to the 'GDSL' lipolytic enzyme family.</text>
</comment>
<dbReference type="PANTHER" id="PTHR22835">
    <property type="entry name" value="ZINC FINGER FYVE DOMAIN CONTAINING PROTEIN"/>
    <property type="match status" value="1"/>
</dbReference>
<evidence type="ECO:0000256" key="2">
    <source>
        <dbReference type="ARBA" id="ARBA00023180"/>
    </source>
</evidence>
<evidence type="ECO:0000313" key="4">
    <source>
        <dbReference type="Proteomes" id="UP001058974"/>
    </source>
</evidence>
<dbReference type="InterPro" id="IPR036514">
    <property type="entry name" value="SGNH_hydro_sf"/>
</dbReference>